<reference evidence="3" key="1">
    <citation type="submission" date="2020-05" db="EMBL/GenBank/DDBJ databases">
        <authorList>
            <person name="Chiriac C."/>
            <person name="Salcher M."/>
            <person name="Ghai R."/>
            <person name="Kavagutti S V."/>
        </authorList>
    </citation>
    <scope>NUCLEOTIDE SEQUENCE</scope>
</reference>
<name>A0A6J6F3F5_9ZZZZ</name>
<keyword evidence="1" id="KW-0456">Lyase</keyword>
<proteinExistence type="predicted"/>
<dbReference type="GO" id="GO:0016051">
    <property type="term" value="P:carbohydrate biosynthetic process"/>
    <property type="evidence" value="ECO:0007669"/>
    <property type="project" value="InterPro"/>
</dbReference>
<dbReference type="InterPro" id="IPR014826">
    <property type="entry name" value="HCHO-activating_enzyme"/>
</dbReference>
<dbReference type="GO" id="GO:0016840">
    <property type="term" value="F:carbon-nitrogen lyase activity"/>
    <property type="evidence" value="ECO:0007669"/>
    <property type="project" value="InterPro"/>
</dbReference>
<dbReference type="AlphaFoldDB" id="A0A6J6F3F5"/>
<dbReference type="EMBL" id="CAEZTS010000104">
    <property type="protein sequence ID" value="CAB4583352.1"/>
    <property type="molecule type" value="Genomic_DNA"/>
</dbReference>
<evidence type="ECO:0000256" key="1">
    <source>
        <dbReference type="ARBA" id="ARBA00023239"/>
    </source>
</evidence>
<dbReference type="InterPro" id="IPR037075">
    <property type="entry name" value="HCHO-activating_enzyme_sf"/>
</dbReference>
<dbReference type="Gene3D" id="3.30.230.60">
    <property type="entry name" value="Formaldehyde-activating enzyme"/>
    <property type="match status" value="1"/>
</dbReference>
<dbReference type="InterPro" id="IPR020568">
    <property type="entry name" value="Ribosomal_Su5_D2-typ_SF"/>
</dbReference>
<dbReference type="Pfam" id="PF08714">
    <property type="entry name" value="Fae"/>
    <property type="match status" value="1"/>
</dbReference>
<evidence type="ECO:0000313" key="3">
    <source>
        <dbReference type="EMBL" id="CAB4583352.1"/>
    </source>
</evidence>
<dbReference type="SUPFAM" id="SSF54211">
    <property type="entry name" value="Ribosomal protein S5 domain 2-like"/>
    <property type="match status" value="1"/>
</dbReference>
<organism evidence="3">
    <name type="scientific">freshwater metagenome</name>
    <dbReference type="NCBI Taxonomy" id="449393"/>
    <lineage>
        <taxon>unclassified sequences</taxon>
        <taxon>metagenomes</taxon>
        <taxon>ecological metagenomes</taxon>
    </lineage>
</organism>
<sequence length="174" mass="18771">MNVATDPVYEVGEAFVGSGPNCAHINTVFGHRLGPVGTAFATALATPSVGHVPFLVVWKPDVPVAPATLFINKAAIANDRHGELTWGAAQAGIAHGVTEYMTHRFPDQAASVPFVLLTAVWVDPNAQSDRAVYDNNREAVRRSLEVGFRGITPGEARREMAVDRGPWNPYLRLD</sequence>
<feature type="domain" description="Formaldehyde-activating enzyme" evidence="2">
    <location>
        <begin position="11"/>
        <end position="148"/>
    </location>
</feature>
<accession>A0A6J6F3F5</accession>
<gene>
    <name evidence="3" type="ORF">UFOPK1722_01187</name>
</gene>
<protein>
    <submittedName>
        <fullName evidence="3">Unannotated protein</fullName>
    </submittedName>
</protein>
<evidence type="ECO:0000259" key="2">
    <source>
        <dbReference type="Pfam" id="PF08714"/>
    </source>
</evidence>